<keyword evidence="3" id="KW-1185">Reference proteome</keyword>
<feature type="domain" description="SKICH" evidence="1">
    <location>
        <begin position="10"/>
        <end position="110"/>
    </location>
</feature>
<dbReference type="InterPro" id="IPR041611">
    <property type="entry name" value="SKICH"/>
</dbReference>
<evidence type="ECO:0000259" key="1">
    <source>
        <dbReference type="Pfam" id="PF17751"/>
    </source>
</evidence>
<accession>A0ABV0S2M0</accession>
<gene>
    <name evidence="2" type="ORF">XENOCAPTIV_002738</name>
</gene>
<organism evidence="2 3">
    <name type="scientific">Xenoophorus captivus</name>
    <dbReference type="NCBI Taxonomy" id="1517983"/>
    <lineage>
        <taxon>Eukaryota</taxon>
        <taxon>Metazoa</taxon>
        <taxon>Chordata</taxon>
        <taxon>Craniata</taxon>
        <taxon>Vertebrata</taxon>
        <taxon>Euteleostomi</taxon>
        <taxon>Actinopterygii</taxon>
        <taxon>Neopterygii</taxon>
        <taxon>Teleostei</taxon>
        <taxon>Neoteleostei</taxon>
        <taxon>Acanthomorphata</taxon>
        <taxon>Ovalentaria</taxon>
        <taxon>Atherinomorphae</taxon>
        <taxon>Cyprinodontiformes</taxon>
        <taxon>Goodeidae</taxon>
        <taxon>Xenoophorus</taxon>
    </lineage>
</organism>
<proteinExistence type="predicted"/>
<feature type="non-terminal residue" evidence="2">
    <location>
        <position position="1"/>
    </location>
</feature>
<dbReference type="Proteomes" id="UP001434883">
    <property type="component" value="Unassembled WGS sequence"/>
</dbReference>
<dbReference type="Pfam" id="PF17751">
    <property type="entry name" value="SKICH"/>
    <property type="match status" value="1"/>
</dbReference>
<name>A0ABV0S2M0_9TELE</name>
<sequence length="131" mass="14927">LRKCFDTQLVHVTPVGEWSADQNALLTYTILEDFMSSTWDWIGLYKVGFKSASDYETFVWVRENELPEVNEVIEKSVDKNEIPLLSEEYVLGYYSTNLNSIVGLSDNFQILESKRAAVEGLVPKDINGINN</sequence>
<dbReference type="EMBL" id="JAHRIN010067346">
    <property type="protein sequence ID" value="MEQ2214361.1"/>
    <property type="molecule type" value="Genomic_DNA"/>
</dbReference>
<reference evidence="2 3" key="1">
    <citation type="submission" date="2021-06" db="EMBL/GenBank/DDBJ databases">
        <authorList>
            <person name="Palmer J.M."/>
        </authorList>
    </citation>
    <scope>NUCLEOTIDE SEQUENCE [LARGE SCALE GENOMIC DNA]</scope>
    <source>
        <strain evidence="2 3">XC_2019</strain>
        <tissue evidence="2">Muscle</tissue>
    </source>
</reference>
<dbReference type="Gene3D" id="2.60.40.2840">
    <property type="match status" value="1"/>
</dbReference>
<evidence type="ECO:0000313" key="3">
    <source>
        <dbReference type="Proteomes" id="UP001434883"/>
    </source>
</evidence>
<protein>
    <recommendedName>
        <fullName evidence="1">SKICH domain-containing protein</fullName>
    </recommendedName>
</protein>
<evidence type="ECO:0000313" key="2">
    <source>
        <dbReference type="EMBL" id="MEQ2214361.1"/>
    </source>
</evidence>
<comment type="caution">
    <text evidence="2">The sequence shown here is derived from an EMBL/GenBank/DDBJ whole genome shotgun (WGS) entry which is preliminary data.</text>
</comment>